<accession>E6QJC2</accession>
<gene>
    <name evidence="1" type="ORF">CARN6_0670</name>
</gene>
<protein>
    <submittedName>
        <fullName evidence="1">Uncharacterized protein</fullName>
    </submittedName>
</protein>
<evidence type="ECO:0000313" key="1">
    <source>
        <dbReference type="EMBL" id="CBI07338.1"/>
    </source>
</evidence>
<reference evidence="1" key="1">
    <citation type="submission" date="2009-10" db="EMBL/GenBank/DDBJ databases">
        <title>Diversity of trophic interactions inside an arsenic-rich microbial ecosystem.</title>
        <authorList>
            <person name="Bertin P.N."/>
            <person name="Heinrich-Salmeron A."/>
            <person name="Pelletier E."/>
            <person name="Goulhen-Chollet F."/>
            <person name="Arsene-Ploetze F."/>
            <person name="Gallien S."/>
            <person name="Calteau A."/>
            <person name="Vallenet D."/>
            <person name="Casiot C."/>
            <person name="Chane-Woon-Ming B."/>
            <person name="Giloteaux L."/>
            <person name="Barakat M."/>
            <person name="Bonnefoy V."/>
            <person name="Bruneel O."/>
            <person name="Chandler M."/>
            <person name="Cleiss J."/>
            <person name="Duran R."/>
            <person name="Elbaz-Poulichet F."/>
            <person name="Fonknechten N."/>
            <person name="Lauga B."/>
            <person name="Mornico D."/>
            <person name="Ortet P."/>
            <person name="Schaeffer C."/>
            <person name="Siguier P."/>
            <person name="Alexander Thil Smith A."/>
            <person name="Van Dorsselaer A."/>
            <person name="Weissenbach J."/>
            <person name="Medigue C."/>
            <person name="Le Paslier D."/>
        </authorList>
    </citation>
    <scope>NUCLEOTIDE SEQUENCE</scope>
</reference>
<dbReference type="AlphaFoldDB" id="E6QJC2"/>
<proteinExistence type="predicted"/>
<organism evidence="1">
    <name type="scientific">mine drainage metagenome</name>
    <dbReference type="NCBI Taxonomy" id="410659"/>
    <lineage>
        <taxon>unclassified sequences</taxon>
        <taxon>metagenomes</taxon>
        <taxon>ecological metagenomes</taxon>
    </lineage>
</organism>
<sequence>MLGAVQVYAAADHALIDDTKRFFRLLDGSPAGGSLALSGVYGTVA</sequence>
<name>E6QJC2_9ZZZZ</name>
<comment type="caution">
    <text evidence="1">The sequence shown here is derived from an EMBL/GenBank/DDBJ whole genome shotgun (WGS) entry which is preliminary data.</text>
</comment>
<dbReference type="EMBL" id="CABQ01000087">
    <property type="protein sequence ID" value="CBI07338.1"/>
    <property type="molecule type" value="Genomic_DNA"/>
</dbReference>